<evidence type="ECO:0000313" key="2">
    <source>
        <dbReference type="EMBL" id="GLB38690.1"/>
    </source>
</evidence>
<comment type="caution">
    <text evidence="2">The sequence shown here is derived from an EMBL/GenBank/DDBJ whole genome shotgun (WGS) entry which is preliminary data.</text>
</comment>
<name>A0A9P3PMM6_LYOSH</name>
<dbReference type="EMBL" id="BRPK01000005">
    <property type="protein sequence ID" value="GLB38690.1"/>
    <property type="molecule type" value="Genomic_DNA"/>
</dbReference>
<feature type="chain" id="PRO_5040482138" evidence="1">
    <location>
        <begin position="20"/>
        <end position="87"/>
    </location>
</feature>
<dbReference type="Proteomes" id="UP001063166">
    <property type="component" value="Unassembled WGS sequence"/>
</dbReference>
<proteinExistence type="predicted"/>
<reference evidence="2" key="1">
    <citation type="submission" date="2022-07" db="EMBL/GenBank/DDBJ databases">
        <title>The genome of Lyophyllum shimeji provides insight into the initial evolution of ectomycorrhizal fungal genome.</title>
        <authorList>
            <person name="Kobayashi Y."/>
            <person name="Shibata T."/>
            <person name="Hirakawa H."/>
            <person name="Shigenobu S."/>
            <person name="Nishiyama T."/>
            <person name="Yamada A."/>
            <person name="Hasebe M."/>
            <person name="Kawaguchi M."/>
        </authorList>
    </citation>
    <scope>NUCLEOTIDE SEQUENCE</scope>
    <source>
        <strain evidence="2">AT787</strain>
    </source>
</reference>
<dbReference type="AlphaFoldDB" id="A0A9P3PMM6"/>
<gene>
    <name evidence="2" type="ORF">LshimejAT787_0505550</name>
</gene>
<keyword evidence="1" id="KW-0732">Signal</keyword>
<feature type="signal peptide" evidence="1">
    <location>
        <begin position="1"/>
        <end position="19"/>
    </location>
</feature>
<keyword evidence="3" id="KW-1185">Reference proteome</keyword>
<organism evidence="2 3">
    <name type="scientific">Lyophyllum shimeji</name>
    <name type="common">Hon-shimeji</name>
    <name type="synonym">Tricholoma shimeji</name>
    <dbReference type="NCBI Taxonomy" id="47721"/>
    <lineage>
        <taxon>Eukaryota</taxon>
        <taxon>Fungi</taxon>
        <taxon>Dikarya</taxon>
        <taxon>Basidiomycota</taxon>
        <taxon>Agaricomycotina</taxon>
        <taxon>Agaricomycetes</taxon>
        <taxon>Agaricomycetidae</taxon>
        <taxon>Agaricales</taxon>
        <taxon>Tricholomatineae</taxon>
        <taxon>Lyophyllaceae</taxon>
        <taxon>Lyophyllum</taxon>
    </lineage>
</organism>
<sequence>MKFFAVATSLVAFAGAAFAAVAVEPKVQAPSDLAKRACNYNTPCQIKTLPQGQYCGANGPNGPCKTGYIYECGPNGCCEYGPSSRCR</sequence>
<dbReference type="OrthoDB" id="10353839at2759"/>
<evidence type="ECO:0000256" key="1">
    <source>
        <dbReference type="SAM" id="SignalP"/>
    </source>
</evidence>
<accession>A0A9P3PMM6</accession>
<evidence type="ECO:0000313" key="3">
    <source>
        <dbReference type="Proteomes" id="UP001063166"/>
    </source>
</evidence>
<protein>
    <submittedName>
        <fullName evidence="2">Uncharacterized protein</fullName>
    </submittedName>
</protein>